<feature type="domain" description="Histidine kinase" evidence="5">
    <location>
        <begin position="360"/>
        <end position="591"/>
    </location>
</feature>
<dbReference type="CDD" id="cd00075">
    <property type="entry name" value="HATPase"/>
    <property type="match status" value="1"/>
</dbReference>
<dbReference type="InterPro" id="IPR036097">
    <property type="entry name" value="HisK_dim/P_sf"/>
</dbReference>
<organism evidence="6 7">
    <name type="scientific">Pseudomarimonas arenosa</name>
    <dbReference type="NCBI Taxonomy" id="2774145"/>
    <lineage>
        <taxon>Bacteria</taxon>
        <taxon>Pseudomonadati</taxon>
        <taxon>Pseudomonadota</taxon>
        <taxon>Gammaproteobacteria</taxon>
        <taxon>Lysobacterales</taxon>
        <taxon>Lysobacteraceae</taxon>
        <taxon>Pseudomarimonas</taxon>
    </lineage>
</organism>
<comment type="catalytic activity">
    <reaction evidence="1">
        <text>ATP + protein L-histidine = ADP + protein N-phospho-L-histidine.</text>
        <dbReference type="EC" id="2.7.13.3"/>
    </reaction>
</comment>
<dbReference type="CDD" id="cd00082">
    <property type="entry name" value="HisKA"/>
    <property type="match status" value="1"/>
</dbReference>
<dbReference type="InterPro" id="IPR003594">
    <property type="entry name" value="HATPase_dom"/>
</dbReference>
<dbReference type="InterPro" id="IPR004358">
    <property type="entry name" value="Sig_transdc_His_kin-like_C"/>
</dbReference>
<comment type="caution">
    <text evidence="6">The sequence shown here is derived from an EMBL/GenBank/DDBJ whole genome shotgun (WGS) entry which is preliminary data.</text>
</comment>
<evidence type="ECO:0000256" key="4">
    <source>
        <dbReference type="SAM" id="Coils"/>
    </source>
</evidence>
<feature type="coiled-coil region" evidence="4">
    <location>
        <begin position="310"/>
        <end position="344"/>
    </location>
</feature>
<dbReference type="PANTHER" id="PTHR43065:SF42">
    <property type="entry name" value="TWO-COMPONENT SENSOR PPRA"/>
    <property type="match status" value="1"/>
</dbReference>
<evidence type="ECO:0000256" key="3">
    <source>
        <dbReference type="ARBA" id="ARBA00022553"/>
    </source>
</evidence>
<dbReference type="SUPFAM" id="SSF47384">
    <property type="entry name" value="Homodimeric domain of signal transducing histidine kinase"/>
    <property type="match status" value="1"/>
</dbReference>
<evidence type="ECO:0000313" key="6">
    <source>
        <dbReference type="EMBL" id="MBD8527180.1"/>
    </source>
</evidence>
<reference evidence="6 7" key="1">
    <citation type="submission" date="2020-09" db="EMBL/GenBank/DDBJ databases">
        <title>Pseudoxanthomonas sp. CAU 1598 isolated from sand of Yaerae Beach.</title>
        <authorList>
            <person name="Kim W."/>
        </authorList>
    </citation>
    <scope>NUCLEOTIDE SEQUENCE [LARGE SCALE GENOMIC DNA]</scope>
    <source>
        <strain evidence="6 7">CAU 1598</strain>
    </source>
</reference>
<evidence type="ECO:0000259" key="5">
    <source>
        <dbReference type="PROSITE" id="PS50109"/>
    </source>
</evidence>
<dbReference type="InterPro" id="IPR036890">
    <property type="entry name" value="HATPase_C_sf"/>
</dbReference>
<keyword evidence="4" id="KW-0175">Coiled coil</keyword>
<dbReference type="Gene3D" id="3.30.565.10">
    <property type="entry name" value="Histidine kinase-like ATPase, C-terminal domain"/>
    <property type="match status" value="1"/>
</dbReference>
<keyword evidence="6" id="KW-0418">Kinase</keyword>
<dbReference type="InterPro" id="IPR005467">
    <property type="entry name" value="His_kinase_dom"/>
</dbReference>
<dbReference type="Gene3D" id="3.30.450.40">
    <property type="match status" value="1"/>
</dbReference>
<keyword evidence="3" id="KW-0597">Phosphoprotein</keyword>
<dbReference type="GO" id="GO:0000155">
    <property type="term" value="F:phosphorelay sensor kinase activity"/>
    <property type="evidence" value="ECO:0007669"/>
    <property type="project" value="InterPro"/>
</dbReference>
<dbReference type="AlphaFoldDB" id="A0AAW3ZNU8"/>
<dbReference type="InterPro" id="IPR029016">
    <property type="entry name" value="GAF-like_dom_sf"/>
</dbReference>
<dbReference type="SMART" id="SM00388">
    <property type="entry name" value="HisKA"/>
    <property type="match status" value="1"/>
</dbReference>
<keyword evidence="6" id="KW-0808">Transferase</keyword>
<gene>
    <name evidence="6" type="ORF">IFO71_15665</name>
</gene>
<dbReference type="EMBL" id="JACYTR010000043">
    <property type="protein sequence ID" value="MBD8527180.1"/>
    <property type="molecule type" value="Genomic_DNA"/>
</dbReference>
<protein>
    <recommendedName>
        <fullName evidence="2">histidine kinase</fullName>
        <ecNumber evidence="2">2.7.13.3</ecNumber>
    </recommendedName>
</protein>
<dbReference type="InterPro" id="IPR003661">
    <property type="entry name" value="HisK_dim/P_dom"/>
</dbReference>
<sequence length="606" mass="65510">MSEPEQGGAEVASEGASALQASLANLAHVLGGGCGSLQLWVDDDLGLHPRAVQGEPGTVADRRMARQCCLLSSVQVEANRAAVPLRLSDRRVGAVLVQFASAPTSSQVQHLQAWVEARLDALDTWLVDERLTRLSGVARRAEALRVALAAAHDLEQVASLSQGFAALHRALGPLLVAENFFVVLLDERREWLHFPYHCDQYDHNWEPISFRQGRLQGSMSAIIVAAGRVLRGSSEELLEQAGHGDTKDDHLYGPNASDWLGVPMVLGAEVSGAMVVQSYQPGFRFGEDDPAVLTMLAEASAAALYRRRVRETLERMVAERTAELQQARDAAEHTLSQLRAMQKQLVMSEKMASLGQLVAGVAHEVNTPLGVALTAASLLDGQTVALERSFSDGRLTRSEMQRFVNVARDATGMVLRNLERAGRLVHSFKQVSVDQTVDARRRFDLSGFLQELLESSKSMWKGRSVEVSVQCSPGIELDSFPGTLGQVLINLIQNALTHAFAAQAAGEIGLSANTLADDQVEIRVRDNGVGVPEELRDKIFEPFFTTRRNQGGTGLGLHIVFNLVTQTLGGSIELVQGSAGTDFRLCLPRKAPGGVATSDPAQSKQA</sequence>
<evidence type="ECO:0000256" key="1">
    <source>
        <dbReference type="ARBA" id="ARBA00000085"/>
    </source>
</evidence>
<dbReference type="PANTHER" id="PTHR43065">
    <property type="entry name" value="SENSOR HISTIDINE KINASE"/>
    <property type="match status" value="1"/>
</dbReference>
<dbReference type="Pfam" id="PF02518">
    <property type="entry name" value="HATPase_c"/>
    <property type="match status" value="1"/>
</dbReference>
<name>A0AAW3ZNU8_9GAMM</name>
<dbReference type="Proteomes" id="UP000613768">
    <property type="component" value="Unassembled WGS sequence"/>
</dbReference>
<evidence type="ECO:0000313" key="7">
    <source>
        <dbReference type="Proteomes" id="UP000613768"/>
    </source>
</evidence>
<dbReference type="PROSITE" id="PS50109">
    <property type="entry name" value="HIS_KIN"/>
    <property type="match status" value="1"/>
</dbReference>
<dbReference type="SMART" id="SM00387">
    <property type="entry name" value="HATPase_c"/>
    <property type="match status" value="1"/>
</dbReference>
<dbReference type="RefSeq" id="WP_192030602.1">
    <property type="nucleotide sequence ID" value="NZ_JACYTR010000043.1"/>
</dbReference>
<dbReference type="Gene3D" id="1.10.287.130">
    <property type="match status" value="1"/>
</dbReference>
<accession>A0AAW3ZNU8</accession>
<evidence type="ECO:0000256" key="2">
    <source>
        <dbReference type="ARBA" id="ARBA00012438"/>
    </source>
</evidence>
<dbReference type="SUPFAM" id="SSF55781">
    <property type="entry name" value="GAF domain-like"/>
    <property type="match status" value="1"/>
</dbReference>
<keyword evidence="7" id="KW-1185">Reference proteome</keyword>
<dbReference type="EC" id="2.7.13.3" evidence="2"/>
<proteinExistence type="predicted"/>
<dbReference type="SUPFAM" id="SSF55874">
    <property type="entry name" value="ATPase domain of HSP90 chaperone/DNA topoisomerase II/histidine kinase"/>
    <property type="match status" value="1"/>
</dbReference>
<dbReference type="PRINTS" id="PR00344">
    <property type="entry name" value="BCTRLSENSOR"/>
</dbReference>